<dbReference type="OrthoDB" id="289937at2"/>
<dbReference type="InterPro" id="IPR002901">
    <property type="entry name" value="MGlyc_endo_b_GlcNAc-like_dom"/>
</dbReference>
<evidence type="ECO:0000313" key="3">
    <source>
        <dbReference type="EMBL" id="RDU99243.1"/>
    </source>
</evidence>
<dbReference type="Gene3D" id="1.10.530.10">
    <property type="match status" value="1"/>
</dbReference>
<dbReference type="GO" id="GO:0071973">
    <property type="term" value="P:bacterial-type flagellum-dependent cell motility"/>
    <property type="evidence" value="ECO:0007669"/>
    <property type="project" value="TreeGrafter"/>
</dbReference>
<dbReference type="RefSeq" id="WP_115533217.1">
    <property type="nucleotide sequence ID" value="NZ_QRGA01000005.1"/>
</dbReference>
<evidence type="ECO:0000256" key="1">
    <source>
        <dbReference type="ARBA" id="ARBA00022801"/>
    </source>
</evidence>
<protein>
    <submittedName>
        <fullName evidence="3">Mannosyl-glycoprotein endo-beta-N-acetylglucosamidase</fullName>
    </submittedName>
</protein>
<proteinExistence type="predicted"/>
<dbReference type="PRINTS" id="PR01002">
    <property type="entry name" value="FLGFLGJ"/>
</dbReference>
<dbReference type="SMART" id="SM00047">
    <property type="entry name" value="LYZ2"/>
    <property type="match status" value="1"/>
</dbReference>
<feature type="domain" description="Mannosyl-glycoprotein endo-beta-N-acetylglucosamidase-like" evidence="2">
    <location>
        <begin position="3"/>
        <end position="147"/>
    </location>
</feature>
<dbReference type="Proteomes" id="UP000256838">
    <property type="component" value="Unassembled WGS sequence"/>
</dbReference>
<dbReference type="PANTHER" id="PTHR33308">
    <property type="entry name" value="PEPTIDOGLYCAN HYDROLASE FLGJ"/>
    <property type="match status" value="1"/>
</dbReference>
<dbReference type="GO" id="GO:0004040">
    <property type="term" value="F:amidase activity"/>
    <property type="evidence" value="ECO:0007669"/>
    <property type="project" value="InterPro"/>
</dbReference>
<dbReference type="EMBL" id="QRGA01000005">
    <property type="protein sequence ID" value="RDU99243.1"/>
    <property type="molecule type" value="Genomic_DNA"/>
</dbReference>
<dbReference type="Pfam" id="PF01832">
    <property type="entry name" value="Glucosaminidase"/>
    <property type="match status" value="1"/>
</dbReference>
<dbReference type="AlphaFoldDB" id="A0A3D8K1D3"/>
<name>A0A3D8K1D3_9BURK</name>
<dbReference type="InterPro" id="IPR051056">
    <property type="entry name" value="Glycosyl_Hydrolase_73"/>
</dbReference>
<comment type="caution">
    <text evidence="3">The sequence shown here is derived from an EMBL/GenBank/DDBJ whole genome shotgun (WGS) entry which is preliminary data.</text>
</comment>
<dbReference type="Gene3D" id="2.10.70.40">
    <property type="entry name" value="peptidoglycan hydrolase"/>
    <property type="match status" value="1"/>
</dbReference>
<organism evidence="3 4">
    <name type="scientific">Trinickia dinghuensis</name>
    <dbReference type="NCBI Taxonomy" id="2291023"/>
    <lineage>
        <taxon>Bacteria</taxon>
        <taxon>Pseudomonadati</taxon>
        <taxon>Pseudomonadota</taxon>
        <taxon>Betaproteobacteria</taxon>
        <taxon>Burkholderiales</taxon>
        <taxon>Burkholderiaceae</taxon>
        <taxon>Trinickia</taxon>
    </lineage>
</organism>
<sequence>MTPTDFISAVGPAARTSMQSTKIPASFTVAEAAIESGWGVHAPGFNLFGVKADPSWHGPVTVQRTREFLNGSWTFVEARFRAYSDWLGSIADHAAFLTSNQRYRPAFAYTSGATFAQAVAAAGYATDPQYASKIITIIKAHNLSQLDA</sequence>
<reference evidence="3 4" key="1">
    <citation type="submission" date="2018-08" db="EMBL/GenBank/DDBJ databases">
        <title>Paraburkholderia sp. DHOM06 isolated from forest soil.</title>
        <authorList>
            <person name="Gao Z.-H."/>
            <person name="Qiu L.-H."/>
        </authorList>
    </citation>
    <scope>NUCLEOTIDE SEQUENCE [LARGE SCALE GENOMIC DNA]</scope>
    <source>
        <strain evidence="3 4">DHOM06</strain>
    </source>
</reference>
<accession>A0A3D8K1D3</accession>
<gene>
    <name evidence="3" type="ORF">DWV00_08975</name>
</gene>
<keyword evidence="1" id="KW-0378">Hydrolase</keyword>
<evidence type="ECO:0000313" key="4">
    <source>
        <dbReference type="Proteomes" id="UP000256838"/>
    </source>
</evidence>
<keyword evidence="4" id="KW-1185">Reference proteome</keyword>
<evidence type="ECO:0000259" key="2">
    <source>
        <dbReference type="SMART" id="SM00047"/>
    </source>
</evidence>
<dbReference type="PANTHER" id="PTHR33308:SF9">
    <property type="entry name" value="PEPTIDOGLYCAN HYDROLASE FLGJ"/>
    <property type="match status" value="1"/>
</dbReference>